<proteinExistence type="predicted"/>
<dbReference type="eggNOG" id="ENOG502S8AA">
    <property type="taxonomic scope" value="Eukaryota"/>
</dbReference>
<dbReference type="RefSeq" id="XP_002294805.1">
    <property type="nucleotide sequence ID" value="XM_002294769.1"/>
</dbReference>
<dbReference type="AlphaFoldDB" id="B8CF85"/>
<dbReference type="Proteomes" id="UP000001449">
    <property type="component" value="Chromosome 22"/>
</dbReference>
<dbReference type="STRING" id="35128.B8CF85"/>
<dbReference type="PaxDb" id="35128-Thaps11676"/>
<name>B8CF85_THAPS</name>
<dbReference type="GeneID" id="7449471"/>
<dbReference type="Gene3D" id="2.30.130.40">
    <property type="entry name" value="LON domain-like"/>
    <property type="match status" value="1"/>
</dbReference>
<organism evidence="2 3">
    <name type="scientific">Thalassiosira pseudonana</name>
    <name type="common">Marine diatom</name>
    <name type="synonym">Cyclotella nana</name>
    <dbReference type="NCBI Taxonomy" id="35128"/>
    <lineage>
        <taxon>Eukaryota</taxon>
        <taxon>Sar</taxon>
        <taxon>Stramenopiles</taxon>
        <taxon>Ochrophyta</taxon>
        <taxon>Bacillariophyta</taxon>
        <taxon>Coscinodiscophyceae</taxon>
        <taxon>Thalassiosirophycidae</taxon>
        <taxon>Thalassiosirales</taxon>
        <taxon>Thalassiosiraceae</taxon>
        <taxon>Thalassiosira</taxon>
    </lineage>
</organism>
<dbReference type="Pfam" id="PF02190">
    <property type="entry name" value="LON_substr_bdg"/>
    <property type="match status" value="1"/>
</dbReference>
<dbReference type="EMBL" id="CM000653">
    <property type="protein sequence ID" value="EED87585.1"/>
    <property type="molecule type" value="Genomic_DNA"/>
</dbReference>
<dbReference type="KEGG" id="tps:THAPSDRAFT_11676"/>
<sequence length="449" mass="50809">MDLVRSLQKTYYKSIDDEFADSALDSSELASGDATSSAGTPKLDHSTGRILNLPIWRVGWVEEPGRRNCLNVHEGKYTHMFEKILAQSSQSPLYFGHIYLPGGTAATKTGEDRYQLKSWREELEDETRFDIKTDKYNMDRSAVIGCLMQIVDYKRMEDGRLMILVDAVERFVVDEVVSLKPYAVANVQILLDEEELPWHRSDNTQKGNVDENFCKHLRGKAVDASFYYHSYEFDRPKLPVSDNRDTNADDDEKYLSTDDVPWVSISKLLPFAHYSSDDVSLDAANEKTASIYDSDVTMSEGFTGGELPLEQQLYGGGLLWNPPPIMSSNVVIRRAEDTTDCDALETLLWLALEDFCRATGFVLPAEVSCLIPPDMDYLDVTSASIPLSPKYPKARRQRRLSYLAPALIENLDVGKGMRQAWLNAPSTRARLLGVLERYDYLNNKLMGFE</sequence>
<dbReference type="InterPro" id="IPR015947">
    <property type="entry name" value="PUA-like_sf"/>
</dbReference>
<dbReference type="PANTHER" id="PTHR46732:SF8">
    <property type="entry name" value="ATP-DEPENDENT PROTEASE LA (LON) DOMAIN PROTEIN"/>
    <property type="match status" value="1"/>
</dbReference>
<dbReference type="InParanoid" id="B8CF85"/>
<evidence type="ECO:0000313" key="2">
    <source>
        <dbReference type="EMBL" id="EED87585.1"/>
    </source>
</evidence>
<feature type="domain" description="Lon N-terminal" evidence="1">
    <location>
        <begin position="70"/>
        <end position="195"/>
    </location>
</feature>
<accession>B8CF85</accession>
<reference evidence="2 3" key="2">
    <citation type="journal article" date="2008" name="Nature">
        <title>The Phaeodactylum genome reveals the evolutionary history of diatom genomes.</title>
        <authorList>
            <person name="Bowler C."/>
            <person name="Allen A.E."/>
            <person name="Badger J.H."/>
            <person name="Grimwood J."/>
            <person name="Jabbari K."/>
            <person name="Kuo A."/>
            <person name="Maheswari U."/>
            <person name="Martens C."/>
            <person name="Maumus F."/>
            <person name="Otillar R.P."/>
            <person name="Rayko E."/>
            <person name="Salamov A."/>
            <person name="Vandepoele K."/>
            <person name="Beszteri B."/>
            <person name="Gruber A."/>
            <person name="Heijde M."/>
            <person name="Katinka M."/>
            <person name="Mock T."/>
            <person name="Valentin K."/>
            <person name="Verret F."/>
            <person name="Berges J.A."/>
            <person name="Brownlee C."/>
            <person name="Cadoret J.P."/>
            <person name="Chiovitti A."/>
            <person name="Choi C.J."/>
            <person name="Coesel S."/>
            <person name="De Martino A."/>
            <person name="Detter J.C."/>
            <person name="Durkin C."/>
            <person name="Falciatore A."/>
            <person name="Fournet J."/>
            <person name="Haruta M."/>
            <person name="Huysman M.J."/>
            <person name="Jenkins B.D."/>
            <person name="Jiroutova K."/>
            <person name="Jorgensen R.E."/>
            <person name="Joubert Y."/>
            <person name="Kaplan A."/>
            <person name="Kroger N."/>
            <person name="Kroth P.G."/>
            <person name="La Roche J."/>
            <person name="Lindquist E."/>
            <person name="Lommer M."/>
            <person name="Martin-Jezequel V."/>
            <person name="Lopez P.J."/>
            <person name="Lucas S."/>
            <person name="Mangogna M."/>
            <person name="McGinnis K."/>
            <person name="Medlin L.K."/>
            <person name="Montsant A."/>
            <person name="Oudot-Le Secq M.P."/>
            <person name="Napoli C."/>
            <person name="Obornik M."/>
            <person name="Parker M.S."/>
            <person name="Petit J.L."/>
            <person name="Porcel B.M."/>
            <person name="Poulsen N."/>
            <person name="Robison M."/>
            <person name="Rychlewski L."/>
            <person name="Rynearson T.A."/>
            <person name="Schmutz J."/>
            <person name="Shapiro H."/>
            <person name="Siaut M."/>
            <person name="Stanley M."/>
            <person name="Sussman M.R."/>
            <person name="Taylor A.R."/>
            <person name="Vardi A."/>
            <person name="von Dassow P."/>
            <person name="Vyverman W."/>
            <person name="Willis A."/>
            <person name="Wyrwicz L.S."/>
            <person name="Rokhsar D.S."/>
            <person name="Weissenbach J."/>
            <person name="Armbrust E.V."/>
            <person name="Green B.R."/>
            <person name="Van de Peer Y."/>
            <person name="Grigoriev I.V."/>
        </authorList>
    </citation>
    <scope>NUCLEOTIDE SEQUENCE [LARGE SCALE GENOMIC DNA]</scope>
    <source>
        <strain evidence="2 3">CCMP1335</strain>
    </source>
</reference>
<evidence type="ECO:0000259" key="1">
    <source>
        <dbReference type="Pfam" id="PF02190"/>
    </source>
</evidence>
<protein>
    <recommendedName>
        <fullName evidence="1">Lon N-terminal domain-containing protein</fullName>
    </recommendedName>
</protein>
<dbReference type="InterPro" id="IPR046336">
    <property type="entry name" value="Lon_prtase_N_sf"/>
</dbReference>
<dbReference type="InterPro" id="IPR003111">
    <property type="entry name" value="Lon_prtase_N"/>
</dbReference>
<evidence type="ECO:0000313" key="3">
    <source>
        <dbReference type="Proteomes" id="UP000001449"/>
    </source>
</evidence>
<reference evidence="2 3" key="1">
    <citation type="journal article" date="2004" name="Science">
        <title>The genome of the diatom Thalassiosira pseudonana: ecology, evolution, and metabolism.</title>
        <authorList>
            <person name="Armbrust E.V."/>
            <person name="Berges J.A."/>
            <person name="Bowler C."/>
            <person name="Green B.R."/>
            <person name="Martinez D."/>
            <person name="Putnam N.H."/>
            <person name="Zhou S."/>
            <person name="Allen A.E."/>
            <person name="Apt K.E."/>
            <person name="Bechner M."/>
            <person name="Brzezinski M.A."/>
            <person name="Chaal B.K."/>
            <person name="Chiovitti A."/>
            <person name="Davis A.K."/>
            <person name="Demarest M.S."/>
            <person name="Detter J.C."/>
            <person name="Glavina T."/>
            <person name="Goodstein D."/>
            <person name="Hadi M.Z."/>
            <person name="Hellsten U."/>
            <person name="Hildebrand M."/>
            <person name="Jenkins B.D."/>
            <person name="Jurka J."/>
            <person name="Kapitonov V.V."/>
            <person name="Kroger N."/>
            <person name="Lau W.W."/>
            <person name="Lane T.W."/>
            <person name="Larimer F.W."/>
            <person name="Lippmeier J.C."/>
            <person name="Lucas S."/>
            <person name="Medina M."/>
            <person name="Montsant A."/>
            <person name="Obornik M."/>
            <person name="Parker M.S."/>
            <person name="Palenik B."/>
            <person name="Pazour G.J."/>
            <person name="Richardson P.M."/>
            <person name="Rynearson T.A."/>
            <person name="Saito M.A."/>
            <person name="Schwartz D.C."/>
            <person name="Thamatrakoln K."/>
            <person name="Valentin K."/>
            <person name="Vardi A."/>
            <person name="Wilkerson F.P."/>
            <person name="Rokhsar D.S."/>
        </authorList>
    </citation>
    <scope>NUCLEOTIDE SEQUENCE [LARGE SCALE GENOMIC DNA]</scope>
    <source>
        <strain evidence="2 3">CCMP1335</strain>
    </source>
</reference>
<dbReference type="HOGENOM" id="CLU_508542_0_0_1"/>
<dbReference type="PANTHER" id="PTHR46732">
    <property type="entry name" value="ATP-DEPENDENT PROTEASE LA (LON) DOMAIN PROTEIN"/>
    <property type="match status" value="1"/>
</dbReference>
<gene>
    <name evidence="2" type="ORF">THAPSDRAFT_11676</name>
</gene>
<dbReference type="OMA" id="NCLNVHE"/>
<keyword evidence="3" id="KW-1185">Reference proteome</keyword>
<dbReference type="SUPFAM" id="SSF88697">
    <property type="entry name" value="PUA domain-like"/>
    <property type="match status" value="1"/>
</dbReference>